<dbReference type="SUPFAM" id="SSF54211">
    <property type="entry name" value="Ribosomal protein S5 domain 2-like"/>
    <property type="match status" value="1"/>
</dbReference>
<dbReference type="Gene3D" id="3.40.50.300">
    <property type="entry name" value="P-loop containing nucleotide triphosphate hydrolases"/>
    <property type="match status" value="1"/>
</dbReference>
<dbReference type="Pfam" id="PF13541">
    <property type="entry name" value="ChlI"/>
    <property type="match status" value="1"/>
</dbReference>
<dbReference type="SUPFAM" id="SSF52540">
    <property type="entry name" value="P-loop containing nucleoside triphosphate hydrolases"/>
    <property type="match status" value="1"/>
</dbReference>
<dbReference type="EMBL" id="CP082781">
    <property type="protein sequence ID" value="UGS27705.1"/>
    <property type="molecule type" value="Genomic_DNA"/>
</dbReference>
<dbReference type="InterPro" id="IPR045006">
    <property type="entry name" value="CHLI-like"/>
</dbReference>
<dbReference type="InterPro" id="IPR003593">
    <property type="entry name" value="AAA+_ATPase"/>
</dbReference>
<dbReference type="RefSeq" id="WP_231821009.1">
    <property type="nucleotide sequence ID" value="NZ_CP082781.1"/>
</dbReference>
<protein>
    <submittedName>
        <fullName evidence="4">YifB family Mg chelatase-like AAA ATPase</fullName>
    </submittedName>
</protein>
<evidence type="ECO:0000256" key="2">
    <source>
        <dbReference type="SAM" id="MobiDB-lite"/>
    </source>
</evidence>
<sequence>MTAELLEEGTSGSRTSRTWAVALTGITGHLVEVEADLSQQTPEFHLIGLGDRALSEAVRRVHNACKNSGVELPRRKLTVNLSPASLPKHGSGFDLAIALAALGTEGRLDIASLARTVHIGELGLDGRLRPVAGVLPSLHAAVRAGIARAIVPRANEAETRLVPGLDVHAVATLAHAAVLHGAELDPPAAPERLPRAESSTTTEREPDLDEVIGQDEAVSALTVAAAGGHHVLLSGPPGAGKTMLARRLPGILPDLDDDLALDVACVRSLAGEAVVDLDRRPPFVAPHHSASLAALVGGGSRQVRPGAIVRAHGGLLFVDEASEAPRAVLDALRQPLESGRIEIHRSEFTASFPARFQLVLATNPCPCGVYGVTGEECVCPPAAVRRYASRLSGPLRDRLDIEIQVARVSADLATAATRGTVSTAQARDRVREARERAARRWRGTPWRVNAHVPGAWLRRGAYRLPTPVREPLDRALRRGAITLRGYDRVLRLAWSVADLDGAAAPRLEHVGRALFLKKGLAA</sequence>
<evidence type="ECO:0000313" key="4">
    <source>
        <dbReference type="EMBL" id="UGS27705.1"/>
    </source>
</evidence>
<comment type="similarity">
    <text evidence="1">Belongs to the Mg-chelatase subunits D/I family. ComM subfamily.</text>
</comment>
<feature type="domain" description="AAA+ ATPase" evidence="3">
    <location>
        <begin position="227"/>
        <end position="409"/>
    </location>
</feature>
<keyword evidence="5" id="KW-1185">Reference proteome</keyword>
<dbReference type="InterPro" id="IPR004482">
    <property type="entry name" value="Mg_chelat-rel"/>
</dbReference>
<dbReference type="InterPro" id="IPR014721">
    <property type="entry name" value="Ribsml_uS5_D2-typ_fold_subgr"/>
</dbReference>
<dbReference type="Pfam" id="PF13335">
    <property type="entry name" value="Mg_chelatase_C"/>
    <property type="match status" value="1"/>
</dbReference>
<dbReference type="Gene3D" id="3.30.230.10">
    <property type="match status" value="1"/>
</dbReference>
<dbReference type="Pfam" id="PF01078">
    <property type="entry name" value="Mg_chelatase"/>
    <property type="match status" value="1"/>
</dbReference>
<evidence type="ECO:0000256" key="1">
    <source>
        <dbReference type="ARBA" id="ARBA00006354"/>
    </source>
</evidence>
<dbReference type="InterPro" id="IPR020568">
    <property type="entry name" value="Ribosomal_Su5_D2-typ_SF"/>
</dbReference>
<evidence type="ECO:0000259" key="3">
    <source>
        <dbReference type="SMART" id="SM00382"/>
    </source>
</evidence>
<feature type="region of interest" description="Disordered" evidence="2">
    <location>
        <begin position="184"/>
        <end position="208"/>
    </location>
</feature>
<proteinExistence type="inferred from homology"/>
<evidence type="ECO:0000313" key="5">
    <source>
        <dbReference type="Proteomes" id="UP001199642"/>
    </source>
</evidence>
<dbReference type="NCBIfam" id="TIGR00368">
    <property type="entry name" value="YifB family Mg chelatase-like AAA ATPase"/>
    <property type="match status" value="1"/>
</dbReference>
<dbReference type="InterPro" id="IPR025158">
    <property type="entry name" value="Mg_chelat-rel_C"/>
</dbReference>
<dbReference type="PANTHER" id="PTHR32039">
    <property type="entry name" value="MAGNESIUM-CHELATASE SUBUNIT CHLI"/>
    <property type="match status" value="1"/>
</dbReference>
<gene>
    <name evidence="4" type="ORF">K8F61_05875</name>
</gene>
<dbReference type="SMART" id="SM00382">
    <property type="entry name" value="AAA"/>
    <property type="match status" value="1"/>
</dbReference>
<dbReference type="InterPro" id="IPR000523">
    <property type="entry name" value="Mg_chelatse_chII-like_cat_dom"/>
</dbReference>
<dbReference type="PANTHER" id="PTHR32039:SF7">
    <property type="entry name" value="COMPETENCE PROTEIN COMM"/>
    <property type="match status" value="1"/>
</dbReference>
<organism evidence="4 5">
    <name type="scientific">Microbacterium resistens</name>
    <dbReference type="NCBI Taxonomy" id="156977"/>
    <lineage>
        <taxon>Bacteria</taxon>
        <taxon>Bacillati</taxon>
        <taxon>Actinomycetota</taxon>
        <taxon>Actinomycetes</taxon>
        <taxon>Micrococcales</taxon>
        <taxon>Microbacteriaceae</taxon>
        <taxon>Microbacterium</taxon>
    </lineage>
</organism>
<accession>A0ABY3RXP7</accession>
<dbReference type="InterPro" id="IPR027417">
    <property type="entry name" value="P-loop_NTPase"/>
</dbReference>
<reference evidence="4 5" key="1">
    <citation type="submission" date="2023-01" db="EMBL/GenBank/DDBJ databases">
        <title>Characterization of estradiol degrading bacteria Microbacterium sp. MZT7 and reveal degrading genes through genome analysis.</title>
        <authorList>
            <person name="Hao P."/>
            <person name="Gao Y."/>
        </authorList>
    </citation>
    <scope>NUCLEOTIDE SEQUENCE [LARGE SCALE GENOMIC DNA]</scope>
    <source>
        <strain evidence="4 5">MZT7</strain>
    </source>
</reference>
<dbReference type="CDD" id="cd00009">
    <property type="entry name" value="AAA"/>
    <property type="match status" value="1"/>
</dbReference>
<dbReference type="Proteomes" id="UP001199642">
    <property type="component" value="Chromosome"/>
</dbReference>
<name>A0ABY3RXP7_9MICO</name>